<dbReference type="PATRIC" id="fig|1423760.3.peg.1888"/>
<proteinExistence type="predicted"/>
<gene>
    <name evidence="1" type="ORF">FC43_GL001802</name>
</gene>
<reference evidence="1 2" key="1">
    <citation type="journal article" date="2015" name="Genome Announc.">
        <title>Expanding the biotechnology potential of lactobacilli through comparative genomics of 213 strains and associated genera.</title>
        <authorList>
            <person name="Sun Z."/>
            <person name="Harris H.M."/>
            <person name="McCann A."/>
            <person name="Guo C."/>
            <person name="Argimon S."/>
            <person name="Zhang W."/>
            <person name="Yang X."/>
            <person name="Jeffery I.B."/>
            <person name="Cooney J.C."/>
            <person name="Kagawa T.F."/>
            <person name="Liu W."/>
            <person name="Song Y."/>
            <person name="Salvetti E."/>
            <person name="Wrobel A."/>
            <person name="Rasinkangas P."/>
            <person name="Parkhill J."/>
            <person name="Rea M.C."/>
            <person name="O'Sullivan O."/>
            <person name="Ritari J."/>
            <person name="Douillard F.P."/>
            <person name="Paul Ross R."/>
            <person name="Yang R."/>
            <person name="Briner A.E."/>
            <person name="Felis G.E."/>
            <person name="de Vos W.M."/>
            <person name="Barrangou R."/>
            <person name="Klaenhammer T.R."/>
            <person name="Caufield P.W."/>
            <person name="Cui Y."/>
            <person name="Zhang H."/>
            <person name="O'Toole P.W."/>
        </authorList>
    </citation>
    <scope>NUCLEOTIDE SEQUENCE [LARGE SCALE GENOMIC DNA]</scope>
    <source>
        <strain evidence="1 2">DSM 15946</strain>
    </source>
</reference>
<dbReference type="AlphaFoldDB" id="A0A0R1UEB1"/>
<protein>
    <submittedName>
        <fullName evidence="1">Uncharacterized protein</fullName>
    </submittedName>
</protein>
<evidence type="ECO:0000313" key="1">
    <source>
        <dbReference type="EMBL" id="KRL89288.1"/>
    </source>
</evidence>
<dbReference type="Proteomes" id="UP000050816">
    <property type="component" value="Unassembled WGS sequence"/>
</dbReference>
<evidence type="ECO:0000313" key="2">
    <source>
        <dbReference type="Proteomes" id="UP000050816"/>
    </source>
</evidence>
<name>A0A0R1UEB1_9LACO</name>
<dbReference type="EMBL" id="AZFK01000049">
    <property type="protein sequence ID" value="KRL89288.1"/>
    <property type="molecule type" value="Genomic_DNA"/>
</dbReference>
<organism evidence="1 2">
    <name type="scientific">Limosilactobacillus ingluviei DSM 15946</name>
    <dbReference type="NCBI Taxonomy" id="1423760"/>
    <lineage>
        <taxon>Bacteria</taxon>
        <taxon>Bacillati</taxon>
        <taxon>Bacillota</taxon>
        <taxon>Bacilli</taxon>
        <taxon>Lactobacillales</taxon>
        <taxon>Lactobacillaceae</taxon>
        <taxon>Limosilactobacillus</taxon>
    </lineage>
</organism>
<comment type="caution">
    <text evidence="1">The sequence shown here is derived from an EMBL/GenBank/DDBJ whole genome shotgun (WGS) entry which is preliminary data.</text>
</comment>
<sequence>MRVGYAGMMRGKRQVIVGMAWWMCWAAQCYPWLPKRLVLAVIAALQRPRP</sequence>
<accession>A0A0R1UEB1</accession>